<feature type="zinc finger region" description="C3H1-type" evidence="4">
    <location>
        <begin position="126"/>
        <end position="153"/>
    </location>
</feature>
<feature type="region of interest" description="Disordered" evidence="5">
    <location>
        <begin position="105"/>
        <end position="124"/>
    </location>
</feature>
<dbReference type="GO" id="GO:0008270">
    <property type="term" value="F:zinc ion binding"/>
    <property type="evidence" value="ECO:0007669"/>
    <property type="project" value="UniProtKB-KW"/>
</dbReference>
<evidence type="ECO:0000256" key="2">
    <source>
        <dbReference type="ARBA" id="ARBA00022771"/>
    </source>
</evidence>
<proteinExistence type="predicted"/>
<dbReference type="InterPro" id="IPR000571">
    <property type="entry name" value="Znf_CCCH"/>
</dbReference>
<name>A0A7J6KPZ6_PEROL</name>
<feature type="compositionally biased region" description="Low complexity" evidence="5">
    <location>
        <begin position="111"/>
        <end position="122"/>
    </location>
</feature>
<dbReference type="EMBL" id="JABANN010001854">
    <property type="protein sequence ID" value="KAF4648679.1"/>
    <property type="molecule type" value="Genomic_DNA"/>
</dbReference>
<keyword evidence="2 4" id="KW-0863">Zinc-finger</keyword>
<dbReference type="PROSITE" id="PS50103">
    <property type="entry name" value="ZF_C3H1"/>
    <property type="match status" value="1"/>
</dbReference>
<reference evidence="7 8" key="1">
    <citation type="submission" date="2020-04" db="EMBL/GenBank/DDBJ databases">
        <title>Perkinsus olseni comparative genomics.</title>
        <authorList>
            <person name="Bogema D.R."/>
        </authorList>
    </citation>
    <scope>NUCLEOTIDE SEQUENCE [LARGE SCALE GENOMIC DNA]</scope>
    <source>
        <strain evidence="7">ATCC PRA-31</strain>
    </source>
</reference>
<comment type="caution">
    <text evidence="7">The sequence shown here is derived from an EMBL/GenBank/DDBJ whole genome shotgun (WGS) entry which is preliminary data.</text>
</comment>
<accession>A0A7J6KPZ6</accession>
<dbReference type="SUPFAM" id="SSF90229">
    <property type="entry name" value="CCCH zinc finger"/>
    <property type="match status" value="1"/>
</dbReference>
<evidence type="ECO:0000259" key="6">
    <source>
        <dbReference type="PROSITE" id="PS50103"/>
    </source>
</evidence>
<dbReference type="Gene3D" id="4.10.1000.10">
    <property type="entry name" value="Zinc finger, CCCH-type"/>
    <property type="match status" value="1"/>
</dbReference>
<dbReference type="SMART" id="SM00356">
    <property type="entry name" value="ZnF_C3H1"/>
    <property type="match status" value="1"/>
</dbReference>
<keyword evidence="3 4" id="KW-0862">Zinc</keyword>
<organism evidence="7 8">
    <name type="scientific">Perkinsus olseni</name>
    <name type="common">Perkinsus atlanticus</name>
    <dbReference type="NCBI Taxonomy" id="32597"/>
    <lineage>
        <taxon>Eukaryota</taxon>
        <taxon>Sar</taxon>
        <taxon>Alveolata</taxon>
        <taxon>Perkinsozoa</taxon>
        <taxon>Perkinsea</taxon>
        <taxon>Perkinsida</taxon>
        <taxon>Perkinsidae</taxon>
        <taxon>Perkinsus</taxon>
    </lineage>
</organism>
<keyword evidence="1 4" id="KW-0479">Metal-binding</keyword>
<evidence type="ECO:0000256" key="1">
    <source>
        <dbReference type="ARBA" id="ARBA00022723"/>
    </source>
</evidence>
<feature type="domain" description="C3H1-type" evidence="6">
    <location>
        <begin position="126"/>
        <end position="153"/>
    </location>
</feature>
<evidence type="ECO:0000256" key="4">
    <source>
        <dbReference type="PROSITE-ProRule" id="PRU00723"/>
    </source>
</evidence>
<dbReference type="InterPro" id="IPR036855">
    <property type="entry name" value="Znf_CCCH_sf"/>
</dbReference>
<dbReference type="AlphaFoldDB" id="A0A7J6KPZ6"/>
<gene>
    <name evidence="7" type="ORF">FOL46_002617</name>
</gene>
<feature type="non-terminal residue" evidence="7">
    <location>
        <position position="1"/>
    </location>
</feature>
<evidence type="ECO:0000313" key="7">
    <source>
        <dbReference type="EMBL" id="KAF4648679.1"/>
    </source>
</evidence>
<evidence type="ECO:0000256" key="5">
    <source>
        <dbReference type="SAM" id="MobiDB-lite"/>
    </source>
</evidence>
<evidence type="ECO:0000313" key="8">
    <source>
        <dbReference type="Proteomes" id="UP000572268"/>
    </source>
</evidence>
<protein>
    <recommendedName>
        <fullName evidence="6">C3H1-type domain-containing protein</fullName>
    </recommendedName>
</protein>
<evidence type="ECO:0000256" key="3">
    <source>
        <dbReference type="ARBA" id="ARBA00022833"/>
    </source>
</evidence>
<feature type="non-terminal residue" evidence="7">
    <location>
        <position position="352"/>
    </location>
</feature>
<dbReference type="Proteomes" id="UP000572268">
    <property type="component" value="Unassembled WGS sequence"/>
</dbReference>
<sequence length="352" mass="38665">CFHRFCVAVMLATVTPEKVDDKAKLEIDWLTLQGYGFRVAQVASLYGWEMALEVDEAFRRFVDKAYSEAHISLSDCYKNIAKFSQLKVDVRLNAKDFQKADAGRATSRAVSGDSKGSKSSNGQKKKRKRGLCYEFIGGRCEYGDDCKFLHERRGAADASKSQAAAKKNQHMARAVIKVGVSGVLIGGGTKLLSELTPRGLSVLCCGLAAQGLEDCWQIEAREAEELYDGSGIAARVCTEFRLDPSAKIESIGSMLRDEVEQICGSDLGKDLDVWISLGREGQLHSDFWDKAKPTLTSCAERLRKKWADVLGVGVRKAAVGGNIRVPLMKAILEAMQEETAEGLDVSYLDEMD</sequence>